<dbReference type="NCBIfam" id="NF005253">
    <property type="entry name" value="PRK06762.1-4"/>
    <property type="match status" value="1"/>
</dbReference>
<keyword evidence="1" id="KW-0418">Kinase</keyword>
<proteinExistence type="predicted"/>
<evidence type="ECO:0000313" key="2">
    <source>
        <dbReference type="Proteomes" id="UP001198057"/>
    </source>
</evidence>
<comment type="caution">
    <text evidence="1">The sequence shown here is derived from an EMBL/GenBank/DDBJ whole genome shotgun (WGS) entry which is preliminary data.</text>
</comment>
<dbReference type="RefSeq" id="WP_106100089.1">
    <property type="nucleotide sequence ID" value="NZ_CABFME010000021.1"/>
</dbReference>
<dbReference type="Proteomes" id="UP001198057">
    <property type="component" value="Unassembled WGS sequence"/>
</dbReference>
<accession>A0AAP2P1X1</accession>
<protein>
    <submittedName>
        <fullName evidence="1">Kinase</fullName>
    </submittedName>
</protein>
<reference evidence="1" key="1">
    <citation type="submission" date="2021-07" db="EMBL/GenBank/DDBJ databases">
        <title>Occurrence of streptococci in the human mouth that bind to a non-human glycan.</title>
        <authorList>
            <person name="Cross B."/>
            <person name="Thamadilok S."/>
            <person name="Bensing B."/>
            <person name="Sasmal A."/>
            <person name="Khedri Z."/>
            <person name="Deng L."/>
            <person name="Yu H."/>
            <person name="Mehta A."/>
            <person name="Aluvathingal J."/>
            <person name="Nadendla S."/>
            <person name="Vickerman M."/>
            <person name="Chen X."/>
            <person name="Dewhirst F."/>
            <person name="Gill A."/>
            <person name="Lettrichova I."/>
            <person name="Diaz S."/>
            <person name="Gill S."/>
            <person name="Tettelin H."/>
            <person name="Iverson T."/>
            <person name="Sullam P."/>
            <person name="Varki A."/>
            <person name="Ruhl S."/>
        </authorList>
    </citation>
    <scope>NUCLEOTIDE SEQUENCE</scope>
    <source>
        <strain evidence="1">SK81</strain>
    </source>
</reference>
<dbReference type="AlphaFoldDB" id="A0AAP2P1X1"/>
<dbReference type="GO" id="GO:0016301">
    <property type="term" value="F:kinase activity"/>
    <property type="evidence" value="ECO:0007669"/>
    <property type="project" value="UniProtKB-KW"/>
</dbReference>
<dbReference type="SUPFAM" id="SSF52540">
    <property type="entry name" value="P-loop containing nucleoside triphosphate hydrolases"/>
    <property type="match status" value="1"/>
</dbReference>
<sequence>MAQLVIIRGNSGSGKTSLAKKLQNHFGCRTLVISQDLVRRDMLKEKVEPDNLSISLTETIARYGYEHDLLVIVEGFYETDIYGDMLERLRQLFDNKVLAYYYDLSFEETVRRHMTCSKVSEFSPADMKRWWLDKDILGWKEEILFTDDVTLKQAFEQICWQLERKKSLGQ</sequence>
<dbReference type="InterPro" id="IPR027417">
    <property type="entry name" value="P-loop_NTPase"/>
</dbReference>
<dbReference type="Gene3D" id="3.40.50.300">
    <property type="entry name" value="P-loop containing nucleotide triphosphate hydrolases"/>
    <property type="match status" value="1"/>
</dbReference>
<organism evidence="1 2">
    <name type="scientific">Streptococcus anginosus</name>
    <dbReference type="NCBI Taxonomy" id="1328"/>
    <lineage>
        <taxon>Bacteria</taxon>
        <taxon>Bacillati</taxon>
        <taxon>Bacillota</taxon>
        <taxon>Bacilli</taxon>
        <taxon>Lactobacillales</taxon>
        <taxon>Streptococcaceae</taxon>
        <taxon>Streptococcus</taxon>
        <taxon>Streptococcus anginosus group</taxon>
    </lineage>
</organism>
<gene>
    <name evidence="1" type="ORF">K1I51_08635</name>
</gene>
<name>A0AAP2P1X1_STRAP</name>
<dbReference type="EMBL" id="JAHZQR010000018">
    <property type="protein sequence ID" value="MBZ2156671.1"/>
    <property type="molecule type" value="Genomic_DNA"/>
</dbReference>
<dbReference type="Pfam" id="PF13671">
    <property type="entry name" value="AAA_33"/>
    <property type="match status" value="1"/>
</dbReference>
<evidence type="ECO:0000313" key="1">
    <source>
        <dbReference type="EMBL" id="MBZ2156671.1"/>
    </source>
</evidence>
<keyword evidence="1" id="KW-0808">Transferase</keyword>
<dbReference type="NCBIfam" id="NF005255">
    <property type="entry name" value="PRK06762.2-2"/>
    <property type="match status" value="1"/>
</dbReference>